<feature type="compositionally biased region" description="Low complexity" evidence="1">
    <location>
        <begin position="23"/>
        <end position="34"/>
    </location>
</feature>
<organism evidence="2">
    <name type="scientific">Tetraselmis sp. GSL018</name>
    <dbReference type="NCBI Taxonomy" id="582737"/>
    <lineage>
        <taxon>Eukaryota</taxon>
        <taxon>Viridiplantae</taxon>
        <taxon>Chlorophyta</taxon>
        <taxon>core chlorophytes</taxon>
        <taxon>Chlorodendrophyceae</taxon>
        <taxon>Chlorodendrales</taxon>
        <taxon>Chlorodendraceae</taxon>
        <taxon>Tetraselmis</taxon>
    </lineage>
</organism>
<evidence type="ECO:0000256" key="1">
    <source>
        <dbReference type="SAM" id="MobiDB-lite"/>
    </source>
</evidence>
<feature type="compositionally biased region" description="Basic and acidic residues" evidence="1">
    <location>
        <begin position="147"/>
        <end position="157"/>
    </location>
</feature>
<protein>
    <submittedName>
        <fullName evidence="2">Uncharacterized protein</fullName>
    </submittedName>
</protein>
<reference evidence="2" key="1">
    <citation type="submission" date="2014-05" db="EMBL/GenBank/DDBJ databases">
        <title>The transcriptome of the halophilic microalga Tetraselmis sp. GSL018 isolated from the Great Salt Lake, Utah.</title>
        <authorList>
            <person name="Jinkerson R.E."/>
            <person name="D'Adamo S."/>
            <person name="Posewitz M.C."/>
        </authorList>
    </citation>
    <scope>NUCLEOTIDE SEQUENCE</scope>
    <source>
        <strain evidence="2">GSL018</strain>
    </source>
</reference>
<accession>A0A061RI34</accession>
<feature type="compositionally biased region" description="Low complexity" evidence="1">
    <location>
        <begin position="108"/>
        <end position="117"/>
    </location>
</feature>
<feature type="region of interest" description="Disordered" evidence="1">
    <location>
        <begin position="1"/>
        <end position="186"/>
    </location>
</feature>
<feature type="non-terminal residue" evidence="2">
    <location>
        <position position="186"/>
    </location>
</feature>
<feature type="compositionally biased region" description="Basic and acidic residues" evidence="1">
    <location>
        <begin position="82"/>
        <end position="107"/>
    </location>
</feature>
<proteinExistence type="predicted"/>
<feature type="compositionally biased region" description="Basic and acidic residues" evidence="1">
    <location>
        <begin position="177"/>
        <end position="186"/>
    </location>
</feature>
<gene>
    <name evidence="2" type="ORF">TSPGSL018_4776</name>
</gene>
<name>A0A061RI34_9CHLO</name>
<evidence type="ECO:0000313" key="2">
    <source>
        <dbReference type="EMBL" id="JAC70156.1"/>
    </source>
</evidence>
<sequence>MEYPEDAPVAAQSGRGGKSQDEAQMLRQRALAAAGLSDKPQTAKQPQEEAGARRRKHSPIIWKGPSSGAPRTEHSSATQNDAQDRQRSAQAERGRTVQPGAHEDARRPPAASASAKAPSPPGGAEVPQGTAGTPPREAAHPSPGGREASERAPERGADGAPPARGRLSPPHARQLKRAPDEARRSE</sequence>
<dbReference type="EMBL" id="GBEZ01016061">
    <property type="protein sequence ID" value="JAC70156.1"/>
    <property type="molecule type" value="Transcribed_RNA"/>
</dbReference>
<dbReference type="AlphaFoldDB" id="A0A061RI34"/>